<reference evidence="1 4" key="1">
    <citation type="journal article" date="2015" name="Genome Announc.">
        <title>Complete genome sequences for 35 biothreat assay-relevant bacillus species.</title>
        <authorList>
            <person name="Johnson S.L."/>
            <person name="Daligault H.E."/>
            <person name="Davenport K.W."/>
            <person name="Jaissle J."/>
            <person name="Frey K.G."/>
            <person name="Ladner J.T."/>
            <person name="Broomall S.M."/>
            <person name="Bishop-Lilly K.A."/>
            <person name="Bruce D.C."/>
            <person name="Gibbons H.S."/>
            <person name="Coyne S.R."/>
            <person name="Lo C.C."/>
            <person name="Meincke L."/>
            <person name="Munk A.C."/>
            <person name="Koroleva G.I."/>
            <person name="Rosenzweig C.N."/>
            <person name="Palacios G.F."/>
            <person name="Redden C.L."/>
            <person name="Minogue T.D."/>
            <person name="Chain P.S."/>
        </authorList>
    </citation>
    <scope>NUCLEOTIDE SEQUENCE [LARGE SCALE GENOMIC DNA]</scope>
    <source>
        <strain evidence="1 4">HD1011</strain>
        <plasmid evidence="1 4">2</plasmid>
    </source>
</reference>
<dbReference type="Proteomes" id="UP001181533">
    <property type="component" value="Unassembled WGS sequence"/>
</dbReference>
<evidence type="ECO:0000313" key="1">
    <source>
        <dbReference type="EMBL" id="AJG73798.1"/>
    </source>
</evidence>
<dbReference type="AlphaFoldDB" id="A0A0B5NNV3"/>
<dbReference type="KEGG" id="btw:BF38_5994"/>
<evidence type="ECO:0000313" key="3">
    <source>
        <dbReference type="EMBL" id="QKH22583.1"/>
    </source>
</evidence>
<organism evidence="3 5">
    <name type="scientific">Bacillus thuringiensis</name>
    <dbReference type="NCBI Taxonomy" id="1428"/>
    <lineage>
        <taxon>Bacteria</taxon>
        <taxon>Bacillati</taxon>
        <taxon>Bacillota</taxon>
        <taxon>Bacilli</taxon>
        <taxon>Bacillales</taxon>
        <taxon>Bacillaceae</taxon>
        <taxon>Bacillus</taxon>
        <taxon>Bacillus cereus group</taxon>
    </lineage>
</organism>
<dbReference type="Proteomes" id="UP000031876">
    <property type="component" value="Plasmid 2"/>
</dbReference>
<reference evidence="2" key="2">
    <citation type="submission" date="2019-07" db="EMBL/GenBank/DDBJ databases">
        <title>Phylogenomic Reclassification of ATCC Bacillus Strains and Various Taxa within the Genus Bacillus.</title>
        <authorList>
            <person name="Riojas M.A."/>
            <person name="Frank A.M."/>
            <person name="Fenn S.L."/>
            <person name="King S.P."/>
            <person name="Brower S.M."/>
            <person name="Hazbon M.H."/>
        </authorList>
    </citation>
    <scope>NUCLEOTIDE SEQUENCE</scope>
    <source>
        <strain evidence="2">ATCC 35646</strain>
    </source>
</reference>
<evidence type="ECO:0000313" key="2">
    <source>
        <dbReference type="EMBL" id="MDR4174701.1"/>
    </source>
</evidence>
<name>A0A0B5NNV3_BACTU</name>
<gene>
    <name evidence="1" type="ORF">BF38_5994</name>
    <name evidence="2" type="ORF">FO599_00965</name>
    <name evidence="3" type="ORF">FOC89_00925</name>
</gene>
<dbReference type="Proteomes" id="UP000501107">
    <property type="component" value="Plasmid unnamed3"/>
</dbReference>
<dbReference type="EMBL" id="CP053979">
    <property type="protein sequence ID" value="QKH22583.1"/>
    <property type="molecule type" value="Genomic_DNA"/>
</dbReference>
<dbReference type="RefSeq" id="WP_000189604.1">
    <property type="nucleotide sequence ID" value="NZ_CP009334.1"/>
</dbReference>
<protein>
    <submittedName>
        <fullName evidence="3">Uncharacterized protein</fullName>
    </submittedName>
</protein>
<geneLocation type="plasmid" evidence="3 5">
    <name>unnamed3</name>
</geneLocation>
<dbReference type="EMBL" id="CP009334">
    <property type="protein sequence ID" value="AJG73798.1"/>
    <property type="molecule type" value="Genomic_DNA"/>
</dbReference>
<proteinExistence type="predicted"/>
<evidence type="ECO:0000313" key="5">
    <source>
        <dbReference type="Proteomes" id="UP000501107"/>
    </source>
</evidence>
<reference evidence="3 5" key="3">
    <citation type="submission" date="2020-05" db="EMBL/GenBank/DDBJ databases">
        <title>FDA dAtabase for Regulatory Grade micrObial Sequences (FDA-ARGOS): Supporting development and validation of Infectious Disease Dx tests.</title>
        <authorList>
            <person name="Nelson B."/>
            <person name="Plummer A."/>
            <person name="Tallon L."/>
            <person name="Sadzewicz L."/>
            <person name="Zhao X."/>
            <person name="Vavikolanu K."/>
            <person name="Mehta A."/>
            <person name="Aluvathingal J."/>
            <person name="Nadendla S."/>
            <person name="Myers T."/>
            <person name="Yan Y."/>
            <person name="Sichtig H."/>
        </authorList>
    </citation>
    <scope>NUCLEOTIDE SEQUENCE [LARGE SCALE GENOMIC DNA]</scope>
    <source>
        <strain evidence="3 5">FDAARGOS_795</strain>
        <plasmid evidence="3 5">unnamed3</plasmid>
    </source>
</reference>
<evidence type="ECO:0000313" key="4">
    <source>
        <dbReference type="Proteomes" id="UP000031876"/>
    </source>
</evidence>
<keyword evidence="3" id="KW-0614">Plasmid</keyword>
<accession>A0A0B5NNV3</accession>
<sequence length="274" mass="32789">MTQASSKQMEQKMQQALAFNYKYLQEHGDFPSTSEDPYYRSARRFFGGAEEYRRQVLLANGVPEEKVDEELFNIKHKMISKEELFKQSLENFKKTGVLRYGSELVNHHYGTVFYLRMDVLKEMGYSVEDSLYEIKNQQLKTAIPLKEVLEPLIEYIRNYDEIPRSDEMPERANIVKRFSKWDIAVRVAVAYIDDPSKTVEEWYKEKRDRYLPRVHFLDEIIDFIKKNDRLPKSDEVGNYRQVLKDFILWDNALDNALIIMGYDREERENFFKKK</sequence>
<dbReference type="EMBL" id="VKQN01000001">
    <property type="protein sequence ID" value="MDR4174701.1"/>
    <property type="molecule type" value="Genomic_DNA"/>
</dbReference>
<geneLocation type="plasmid" evidence="1 4">
    <name>2</name>
</geneLocation>